<dbReference type="CDD" id="cd01902">
    <property type="entry name" value="Ntn_CGH"/>
    <property type="match status" value="1"/>
</dbReference>
<evidence type="ECO:0000259" key="4">
    <source>
        <dbReference type="Pfam" id="PF02275"/>
    </source>
</evidence>
<dbReference type="InterPro" id="IPR052193">
    <property type="entry name" value="Peptidase_C59"/>
</dbReference>
<keyword evidence="3" id="KW-0732">Signal</keyword>
<protein>
    <submittedName>
        <fullName evidence="5">Hydrolase</fullName>
    </submittedName>
</protein>
<dbReference type="EMBL" id="CP019948">
    <property type="protein sequence ID" value="ARN81806.1"/>
    <property type="molecule type" value="Genomic_DNA"/>
</dbReference>
<sequence>MKKSSLCLSLSLLLCGSISLLGVGAEACTRIIYETGAKNFMVGRTMDWMEEPPTDLWSFPKGLARDGGVGAGSIKWTAKRGSVVSSFYNIGTVDGMNDAGLVANVLYLVEADYCDAGASKKPKLSIGAWGQYALDNFATVAEAVTALQKEPFVIVAPDLPGGHKAGAHLSIADASGDSAIFEYIKGKLVIHHGPQYRVMTNSPSYDQQLANEAYWADVGGQFLPGTARSADRFARMSWNLNAAAKESDPRLATATTFSLIRAISVPLGVADSELPNIAPTSWRTVSDTQARRYYFDSAYNPEIFWVDLDKLSLGPGAKPAKLDMSGRPILSGEVSERFAPAEPFKFLSR</sequence>
<organism evidence="5 6">
    <name type="scientific">Methylocystis bryophila</name>
    <dbReference type="NCBI Taxonomy" id="655015"/>
    <lineage>
        <taxon>Bacteria</taxon>
        <taxon>Pseudomonadati</taxon>
        <taxon>Pseudomonadota</taxon>
        <taxon>Alphaproteobacteria</taxon>
        <taxon>Hyphomicrobiales</taxon>
        <taxon>Methylocystaceae</taxon>
        <taxon>Methylocystis</taxon>
    </lineage>
</organism>
<dbReference type="SUPFAM" id="SSF56235">
    <property type="entry name" value="N-terminal nucleophile aminohydrolases (Ntn hydrolases)"/>
    <property type="match status" value="1"/>
</dbReference>
<evidence type="ECO:0000313" key="6">
    <source>
        <dbReference type="Proteomes" id="UP000193978"/>
    </source>
</evidence>
<dbReference type="PANTHER" id="PTHR35527">
    <property type="entry name" value="CHOLOYLGLYCINE HYDROLASE"/>
    <property type="match status" value="1"/>
</dbReference>
<dbReference type="InterPro" id="IPR029132">
    <property type="entry name" value="CBAH/NAAA_C"/>
</dbReference>
<dbReference type="GO" id="GO:0016787">
    <property type="term" value="F:hydrolase activity"/>
    <property type="evidence" value="ECO:0007669"/>
    <property type="project" value="UniProtKB-KW"/>
</dbReference>
<dbReference type="InterPro" id="IPR029055">
    <property type="entry name" value="Ntn_hydrolases_N"/>
</dbReference>
<evidence type="ECO:0000256" key="2">
    <source>
        <dbReference type="ARBA" id="ARBA00022801"/>
    </source>
</evidence>
<dbReference type="STRING" id="655015.B1812_12765"/>
<dbReference type="KEGG" id="mbry:B1812_12765"/>
<evidence type="ECO:0000313" key="5">
    <source>
        <dbReference type="EMBL" id="ARN81806.1"/>
    </source>
</evidence>
<dbReference type="PANTHER" id="PTHR35527:SF2">
    <property type="entry name" value="HYDROLASE"/>
    <property type="match status" value="1"/>
</dbReference>
<gene>
    <name evidence="5" type="ORF">B1812_12765</name>
</gene>
<keyword evidence="2 5" id="KW-0378">Hydrolase</keyword>
<feature type="domain" description="Choloylglycine hydrolase/NAAA C-terminal" evidence="4">
    <location>
        <begin position="28"/>
        <end position="313"/>
    </location>
</feature>
<reference evidence="5 6" key="1">
    <citation type="submission" date="2017-02" db="EMBL/GenBank/DDBJ databases">
        <authorList>
            <person name="Peterson S.W."/>
        </authorList>
    </citation>
    <scope>NUCLEOTIDE SEQUENCE [LARGE SCALE GENOMIC DNA]</scope>
    <source>
        <strain evidence="5 6">S285</strain>
    </source>
</reference>
<dbReference type="Gene3D" id="3.60.60.10">
    <property type="entry name" value="Penicillin V Acylase, Chain A"/>
    <property type="match status" value="1"/>
</dbReference>
<dbReference type="Pfam" id="PF02275">
    <property type="entry name" value="CBAH"/>
    <property type="match status" value="1"/>
</dbReference>
<accession>A0A1W6MWB5</accession>
<evidence type="ECO:0000256" key="3">
    <source>
        <dbReference type="SAM" id="SignalP"/>
    </source>
</evidence>
<feature type="chain" id="PRO_5010879749" evidence="3">
    <location>
        <begin position="28"/>
        <end position="349"/>
    </location>
</feature>
<keyword evidence="6" id="KW-1185">Reference proteome</keyword>
<comment type="similarity">
    <text evidence="1">Belongs to the peptidase C59 family.</text>
</comment>
<dbReference type="RefSeq" id="WP_085771925.1">
    <property type="nucleotide sequence ID" value="NZ_AP027149.1"/>
</dbReference>
<proteinExistence type="inferred from homology"/>
<dbReference type="AlphaFoldDB" id="A0A1W6MWB5"/>
<dbReference type="OrthoDB" id="1265391at2"/>
<feature type="signal peptide" evidence="3">
    <location>
        <begin position="1"/>
        <end position="27"/>
    </location>
</feature>
<evidence type="ECO:0000256" key="1">
    <source>
        <dbReference type="ARBA" id="ARBA00006625"/>
    </source>
</evidence>
<name>A0A1W6MWB5_9HYPH</name>
<dbReference type="Proteomes" id="UP000193978">
    <property type="component" value="Chromosome"/>
</dbReference>